<evidence type="ECO:0000313" key="3">
    <source>
        <dbReference type="Proteomes" id="UP000434957"/>
    </source>
</evidence>
<dbReference type="AlphaFoldDB" id="A0A6A4ASM5"/>
<dbReference type="EMBL" id="QXFT01011682">
    <property type="protein sequence ID" value="KAE9260014.1"/>
    <property type="molecule type" value="Genomic_DNA"/>
</dbReference>
<organism evidence="2 3">
    <name type="scientific">Phytophthora rubi</name>
    <dbReference type="NCBI Taxonomy" id="129364"/>
    <lineage>
        <taxon>Eukaryota</taxon>
        <taxon>Sar</taxon>
        <taxon>Stramenopiles</taxon>
        <taxon>Oomycota</taxon>
        <taxon>Peronosporomycetes</taxon>
        <taxon>Peronosporales</taxon>
        <taxon>Peronosporaceae</taxon>
        <taxon>Phytophthora</taxon>
    </lineage>
</organism>
<feature type="coiled-coil region" evidence="1">
    <location>
        <begin position="74"/>
        <end position="101"/>
    </location>
</feature>
<keyword evidence="1" id="KW-0175">Coiled coil</keyword>
<name>A0A6A4ASM5_9STRA</name>
<keyword evidence="3" id="KW-1185">Reference proteome</keyword>
<feature type="non-terminal residue" evidence="2">
    <location>
        <position position="1"/>
    </location>
</feature>
<evidence type="ECO:0000313" key="2">
    <source>
        <dbReference type="EMBL" id="KAE9260014.1"/>
    </source>
</evidence>
<dbReference type="Proteomes" id="UP000434957">
    <property type="component" value="Unassembled WGS sequence"/>
</dbReference>
<accession>A0A6A4ASM5</accession>
<proteinExistence type="predicted"/>
<gene>
    <name evidence="2" type="ORF">PR003_g34547</name>
</gene>
<comment type="caution">
    <text evidence="2">The sequence shown here is derived from an EMBL/GenBank/DDBJ whole genome shotgun (WGS) entry which is preliminary data.</text>
</comment>
<protein>
    <submittedName>
        <fullName evidence="2">Uncharacterized protein</fullName>
    </submittedName>
</protein>
<evidence type="ECO:0000256" key="1">
    <source>
        <dbReference type="SAM" id="Coils"/>
    </source>
</evidence>
<reference evidence="2 3" key="1">
    <citation type="submission" date="2018-08" db="EMBL/GenBank/DDBJ databases">
        <title>Genomic investigation of the strawberry pathogen Phytophthora fragariae indicates pathogenicity is determined by transcriptional variation in three key races.</title>
        <authorList>
            <person name="Adams T.M."/>
            <person name="Armitage A.D."/>
            <person name="Sobczyk M.K."/>
            <person name="Bates H.J."/>
            <person name="Dunwell J.M."/>
            <person name="Nellist C.F."/>
            <person name="Harrison R.J."/>
        </authorList>
    </citation>
    <scope>NUCLEOTIDE SEQUENCE [LARGE SCALE GENOMIC DNA]</scope>
    <source>
        <strain evidence="2 3">SCRP333</strain>
    </source>
</reference>
<sequence length="111" mass="12464">LFESSVLTSQLANSSLHNSRAMTHPAFSFVTELNDKSYDCTICYEPLKIPSPGDIMKNLDGNKTMGDEHGEAFLEAKKNQRERLKAKNAMTKARLAQLIQEHSRALQVGWL</sequence>